<accession>A0A0M6XTZ8</accession>
<keyword evidence="3" id="KW-1185">Reference proteome</keyword>
<dbReference type="AlphaFoldDB" id="A0A0M6XTZ8"/>
<sequence>MTDDRQPATDEDLALIDGWTAWVADHAEPAAVLDSHDAIMDHLTGLLAEDFIAEYGGEEFFAFGIVWGEALRMKNDGWKWVSIPTEEGRTLVLDVSADDSLADPQALVAPGHLMARRAGMTERQDPRMLETLLMSEIRT</sequence>
<protein>
    <recommendedName>
        <fullName evidence="1">DUF3806 domain-containing protein</fullName>
    </recommendedName>
</protein>
<dbReference type="Proteomes" id="UP000048908">
    <property type="component" value="Unassembled WGS sequence"/>
</dbReference>
<evidence type="ECO:0000259" key="1">
    <source>
        <dbReference type="Pfam" id="PF12713"/>
    </source>
</evidence>
<dbReference type="EMBL" id="CXPG01000021">
    <property type="protein sequence ID" value="CTQ34202.1"/>
    <property type="molecule type" value="Genomic_DNA"/>
</dbReference>
<evidence type="ECO:0000313" key="3">
    <source>
        <dbReference type="Proteomes" id="UP000048908"/>
    </source>
</evidence>
<gene>
    <name evidence="2" type="ORF">JAN5088_02995</name>
</gene>
<dbReference type="RefSeq" id="WP_055683581.1">
    <property type="nucleotide sequence ID" value="NZ_CXPG01000021.1"/>
</dbReference>
<reference evidence="2 3" key="1">
    <citation type="submission" date="2015-07" db="EMBL/GenBank/DDBJ databases">
        <authorList>
            <person name="Noorani M."/>
        </authorList>
    </citation>
    <scope>NUCLEOTIDE SEQUENCE [LARGE SCALE GENOMIC DNA]</scope>
    <source>
        <strain evidence="2 3">CECT 5088</strain>
    </source>
</reference>
<dbReference type="OrthoDB" id="7659380at2"/>
<organism evidence="2 3">
    <name type="scientific">Jannaschia rubra</name>
    <dbReference type="NCBI Taxonomy" id="282197"/>
    <lineage>
        <taxon>Bacteria</taxon>
        <taxon>Pseudomonadati</taxon>
        <taxon>Pseudomonadota</taxon>
        <taxon>Alphaproteobacteria</taxon>
        <taxon>Rhodobacterales</taxon>
        <taxon>Roseobacteraceae</taxon>
        <taxon>Jannaschia</taxon>
    </lineage>
</organism>
<name>A0A0M6XTZ8_9RHOB</name>
<evidence type="ECO:0000313" key="2">
    <source>
        <dbReference type="EMBL" id="CTQ34202.1"/>
    </source>
</evidence>
<dbReference type="InterPro" id="IPR024266">
    <property type="entry name" value="DUF3806"/>
</dbReference>
<dbReference type="Pfam" id="PF12713">
    <property type="entry name" value="DUF3806"/>
    <property type="match status" value="1"/>
</dbReference>
<proteinExistence type="predicted"/>
<feature type="domain" description="DUF3806" evidence="1">
    <location>
        <begin position="57"/>
        <end position="108"/>
    </location>
</feature>